<keyword evidence="1" id="KW-0805">Transcription regulation</keyword>
<evidence type="ECO:0000256" key="1">
    <source>
        <dbReference type="ARBA" id="ARBA00023015"/>
    </source>
</evidence>
<dbReference type="InterPro" id="IPR014757">
    <property type="entry name" value="Tscrpt_reg_IclR_C"/>
</dbReference>
<dbReference type="Pfam" id="PF09339">
    <property type="entry name" value="HTH_IclR"/>
    <property type="match status" value="1"/>
</dbReference>
<dbReference type="Pfam" id="PF01614">
    <property type="entry name" value="IclR_C"/>
    <property type="match status" value="1"/>
</dbReference>
<dbReference type="SMART" id="SM00346">
    <property type="entry name" value="HTH_ICLR"/>
    <property type="match status" value="1"/>
</dbReference>
<accession>A0ABP8RZW9</accession>
<dbReference type="PANTHER" id="PTHR30136">
    <property type="entry name" value="HELIX-TURN-HELIX TRANSCRIPTIONAL REGULATOR, ICLR FAMILY"/>
    <property type="match status" value="1"/>
</dbReference>
<evidence type="ECO:0000259" key="4">
    <source>
        <dbReference type="PROSITE" id="PS51077"/>
    </source>
</evidence>
<keyword evidence="2" id="KW-0238">DNA-binding</keyword>
<reference evidence="7" key="1">
    <citation type="journal article" date="2019" name="Int. J. Syst. Evol. Microbiol.">
        <title>The Global Catalogue of Microorganisms (GCM) 10K type strain sequencing project: providing services to taxonomists for standard genome sequencing and annotation.</title>
        <authorList>
            <consortium name="The Broad Institute Genomics Platform"/>
            <consortium name="The Broad Institute Genome Sequencing Center for Infectious Disease"/>
            <person name="Wu L."/>
            <person name="Ma J."/>
        </authorList>
    </citation>
    <scope>NUCLEOTIDE SEQUENCE [LARGE SCALE GENOMIC DNA]</scope>
    <source>
        <strain evidence="7">JCM 17906</strain>
    </source>
</reference>
<dbReference type="PANTHER" id="PTHR30136:SF24">
    <property type="entry name" value="HTH-TYPE TRANSCRIPTIONAL REPRESSOR ALLR"/>
    <property type="match status" value="1"/>
</dbReference>
<evidence type="ECO:0000313" key="7">
    <source>
        <dbReference type="Proteomes" id="UP001501598"/>
    </source>
</evidence>
<dbReference type="SUPFAM" id="SSF46785">
    <property type="entry name" value="Winged helix' DNA-binding domain"/>
    <property type="match status" value="1"/>
</dbReference>
<dbReference type="RefSeq" id="WP_345424987.1">
    <property type="nucleotide sequence ID" value="NZ_BAABGT010000093.1"/>
</dbReference>
<dbReference type="InterPro" id="IPR036390">
    <property type="entry name" value="WH_DNA-bd_sf"/>
</dbReference>
<feature type="domain" description="HTH iclR-type" evidence="4">
    <location>
        <begin position="7"/>
        <end position="68"/>
    </location>
</feature>
<name>A0ABP8RZW9_9PSEU</name>
<dbReference type="Gene3D" id="1.10.10.10">
    <property type="entry name" value="Winged helix-like DNA-binding domain superfamily/Winged helix DNA-binding domain"/>
    <property type="match status" value="1"/>
</dbReference>
<dbReference type="PROSITE" id="PS51078">
    <property type="entry name" value="ICLR_ED"/>
    <property type="match status" value="1"/>
</dbReference>
<evidence type="ECO:0000256" key="2">
    <source>
        <dbReference type="ARBA" id="ARBA00023125"/>
    </source>
</evidence>
<keyword evidence="3" id="KW-0804">Transcription</keyword>
<dbReference type="EMBL" id="BAABGT010000093">
    <property type="protein sequence ID" value="GAA4555533.1"/>
    <property type="molecule type" value="Genomic_DNA"/>
</dbReference>
<sequence>MPSDKRIQSVANASRLLLELAAVNGPIRLNDLSARLGMNKSSVHLLLSTLADAGFVEQTADATYRLGLALFEVGTAALQQYGLGARLAPPMEALAEQTREAVTLGVLHQDDVLLVQRFESDQVLRASIRVGSRMPLHSSASGRAILAFLPEDERRRRLTATGIGAVTTRQVLARMQEIRDAGYETQQDEWAVEVSSIAVPVFGLSGAPVAALSVSSPSVRFAPDGWVAPLVATGEQLTILIQQMSMTRAHLARIAP</sequence>
<dbReference type="SUPFAM" id="SSF55781">
    <property type="entry name" value="GAF domain-like"/>
    <property type="match status" value="1"/>
</dbReference>
<proteinExistence type="predicted"/>
<comment type="caution">
    <text evidence="6">The sequence shown here is derived from an EMBL/GenBank/DDBJ whole genome shotgun (WGS) entry which is preliminary data.</text>
</comment>
<dbReference type="InterPro" id="IPR005471">
    <property type="entry name" value="Tscrpt_reg_IclR_N"/>
</dbReference>
<protein>
    <submittedName>
        <fullName evidence="6">IclR family transcriptional regulator</fullName>
    </submittedName>
</protein>
<dbReference type="PROSITE" id="PS51077">
    <property type="entry name" value="HTH_ICLR"/>
    <property type="match status" value="1"/>
</dbReference>
<evidence type="ECO:0000313" key="6">
    <source>
        <dbReference type="EMBL" id="GAA4555533.1"/>
    </source>
</evidence>
<dbReference type="InterPro" id="IPR029016">
    <property type="entry name" value="GAF-like_dom_sf"/>
</dbReference>
<gene>
    <name evidence="6" type="ORF">GCM10023175_55950</name>
</gene>
<evidence type="ECO:0000259" key="5">
    <source>
        <dbReference type="PROSITE" id="PS51078"/>
    </source>
</evidence>
<keyword evidence="7" id="KW-1185">Reference proteome</keyword>
<dbReference type="Gene3D" id="3.30.450.40">
    <property type="match status" value="1"/>
</dbReference>
<evidence type="ECO:0000256" key="3">
    <source>
        <dbReference type="ARBA" id="ARBA00023163"/>
    </source>
</evidence>
<dbReference type="Proteomes" id="UP001501598">
    <property type="component" value="Unassembled WGS sequence"/>
</dbReference>
<dbReference type="InterPro" id="IPR050707">
    <property type="entry name" value="HTH_MetabolicPath_Reg"/>
</dbReference>
<feature type="domain" description="IclR-ED" evidence="5">
    <location>
        <begin position="69"/>
        <end position="250"/>
    </location>
</feature>
<organism evidence="6 7">
    <name type="scientific">Pseudonocardia xishanensis</name>
    <dbReference type="NCBI Taxonomy" id="630995"/>
    <lineage>
        <taxon>Bacteria</taxon>
        <taxon>Bacillati</taxon>
        <taxon>Actinomycetota</taxon>
        <taxon>Actinomycetes</taxon>
        <taxon>Pseudonocardiales</taxon>
        <taxon>Pseudonocardiaceae</taxon>
        <taxon>Pseudonocardia</taxon>
    </lineage>
</organism>
<dbReference type="InterPro" id="IPR036388">
    <property type="entry name" value="WH-like_DNA-bd_sf"/>
</dbReference>